<dbReference type="Gene3D" id="3.40.640.10">
    <property type="entry name" value="Type I PLP-dependent aspartate aminotransferase-like (Major domain)"/>
    <property type="match status" value="1"/>
</dbReference>
<evidence type="ECO:0000259" key="5">
    <source>
        <dbReference type="Pfam" id="PF00266"/>
    </source>
</evidence>
<organism evidence="6">
    <name type="scientific">Oscillatoriales cyanobacterium SpSt-418</name>
    <dbReference type="NCBI Taxonomy" id="2282169"/>
    <lineage>
        <taxon>Bacteria</taxon>
        <taxon>Bacillati</taxon>
        <taxon>Cyanobacteriota</taxon>
        <taxon>Cyanophyceae</taxon>
        <taxon>Oscillatoriophycideae</taxon>
        <taxon>Oscillatoriales</taxon>
    </lineage>
</organism>
<comment type="similarity">
    <text evidence="3">Belongs to the class-V pyridoxal-phosphate-dependent aminotransferase family.</text>
</comment>
<dbReference type="AlphaFoldDB" id="A0A7C3KKY1"/>
<dbReference type="EMBL" id="DSRU01000430">
    <property type="protein sequence ID" value="HFN01643.1"/>
    <property type="molecule type" value="Genomic_DNA"/>
</dbReference>
<dbReference type="PANTHER" id="PTHR43586:SF4">
    <property type="entry name" value="ISOPENICILLIN N EPIMERASE"/>
    <property type="match status" value="1"/>
</dbReference>
<name>A0A7C3KKY1_9CYAN</name>
<feature type="domain" description="Aminotransferase class V" evidence="5">
    <location>
        <begin position="65"/>
        <end position="372"/>
    </location>
</feature>
<gene>
    <name evidence="6" type="ORF">ENR64_28660</name>
</gene>
<dbReference type="PROSITE" id="PS00595">
    <property type="entry name" value="AA_TRANSFER_CLASS_5"/>
    <property type="match status" value="1"/>
</dbReference>
<keyword evidence="6" id="KW-0808">Transferase</keyword>
<keyword evidence="2" id="KW-0663">Pyridoxal phosphate</keyword>
<dbReference type="InterPro" id="IPR000192">
    <property type="entry name" value="Aminotrans_V_dom"/>
</dbReference>
<comment type="cofactor">
    <cofactor evidence="1 4">
        <name>pyridoxal 5'-phosphate</name>
        <dbReference type="ChEBI" id="CHEBI:597326"/>
    </cofactor>
</comment>
<evidence type="ECO:0000256" key="4">
    <source>
        <dbReference type="RuleBase" id="RU004504"/>
    </source>
</evidence>
<dbReference type="InterPro" id="IPR015421">
    <property type="entry name" value="PyrdxlP-dep_Trfase_major"/>
</dbReference>
<protein>
    <submittedName>
        <fullName evidence="6">Aminotransferase class V-fold PLP-dependent enzyme</fullName>
    </submittedName>
</protein>
<reference evidence="6" key="1">
    <citation type="journal article" date="2020" name="mSystems">
        <title>Genome- and Community-Level Interaction Insights into Carbon Utilization and Element Cycling Functions of Hydrothermarchaeota in Hydrothermal Sediment.</title>
        <authorList>
            <person name="Zhou Z."/>
            <person name="Liu Y."/>
            <person name="Xu W."/>
            <person name="Pan J."/>
            <person name="Luo Z.H."/>
            <person name="Li M."/>
        </authorList>
    </citation>
    <scope>NUCLEOTIDE SEQUENCE [LARGE SCALE GENOMIC DNA]</scope>
    <source>
        <strain evidence="6">SpSt-418</strain>
    </source>
</reference>
<dbReference type="PANTHER" id="PTHR43586">
    <property type="entry name" value="CYSTEINE DESULFURASE"/>
    <property type="match status" value="1"/>
</dbReference>
<evidence type="ECO:0000313" key="6">
    <source>
        <dbReference type="EMBL" id="HFN01643.1"/>
    </source>
</evidence>
<dbReference type="InterPro" id="IPR015424">
    <property type="entry name" value="PyrdxlP-dep_Trfase"/>
</dbReference>
<proteinExistence type="inferred from homology"/>
<evidence type="ECO:0000256" key="3">
    <source>
        <dbReference type="RuleBase" id="RU004075"/>
    </source>
</evidence>
<keyword evidence="6" id="KW-0032">Aminotransferase</keyword>
<comment type="caution">
    <text evidence="6">The sequence shown here is derived from an EMBL/GenBank/DDBJ whole genome shotgun (WGS) entry which is preliminary data.</text>
</comment>
<dbReference type="InterPro" id="IPR015422">
    <property type="entry name" value="PyrdxlP-dep_Trfase_small"/>
</dbReference>
<dbReference type="InterPro" id="IPR020578">
    <property type="entry name" value="Aminotrans_V_PyrdxlP_BS"/>
</dbReference>
<accession>A0A7C3KKY1</accession>
<evidence type="ECO:0000256" key="2">
    <source>
        <dbReference type="ARBA" id="ARBA00022898"/>
    </source>
</evidence>
<dbReference type="Gene3D" id="3.90.1150.10">
    <property type="entry name" value="Aspartate Aminotransferase, domain 1"/>
    <property type="match status" value="1"/>
</dbReference>
<dbReference type="Pfam" id="PF00266">
    <property type="entry name" value="Aminotran_5"/>
    <property type="match status" value="1"/>
</dbReference>
<dbReference type="GO" id="GO:0008483">
    <property type="term" value="F:transaminase activity"/>
    <property type="evidence" value="ECO:0007669"/>
    <property type="project" value="UniProtKB-KW"/>
</dbReference>
<dbReference type="SUPFAM" id="SSF53383">
    <property type="entry name" value="PLP-dependent transferases"/>
    <property type="match status" value="1"/>
</dbReference>
<evidence type="ECO:0000256" key="1">
    <source>
        <dbReference type="ARBA" id="ARBA00001933"/>
    </source>
</evidence>
<sequence length="399" mass="44475">MTDPNLETSPLSDFRQQFPALRQGRCYFNYGGQGPLPDSAIYAIHQGINQFQQLGPFSGKANQWVFEETEKTRTAIARELGATPDTISLTEDVSVGCNIALWGIDWRFGDHLLMSDCEHPGIVAAIRELQRRFGIEVSVFPLQATLNGGDPLAVIVDHLRPDTRLVVIGHVLWNTGQILPLREIVAACHGYRRDRPPLVMVDAAQSVGMLPLNLPETGVDFYAFTGHKWLCGPEGLGGLYVSPTARENLHPTFIGWRSIAMDSQGNPTGFKPDGRRYEVATSAYPLWAGLRASISIHQQFGSAEERFQRIQTMSKRLWQELSELASVSCLRSQPPTSGLVSFRLVNQAHAALVKFLEERDIFVRTILNPDCVRACVHYFTDETEIERLVSAIAEFTARP</sequence>